<sequence>MTNSTKKPKLYYFLIFFTLHLNLIFLTAQEDDFRCLQGLKTSLSDPQSKLTSWSFTNTSLGSICKFTGVSCWNAQENRLIGLQLPSMKLKGQVPESLKYCKSLQSLDLSDNGFYGKIPTQICEWLPYLVSLDLSNNGFSGSIPSQLVNCKYLNTLNLKDNKLSGSIPYELATLNRLKKLSVANNDLSGQIPSFLSTFDSNDFNGNRRLCGKPLGYKCVAKKNLVIVVIAGCFGSLLSIMLALALWWCLFVRMANRRKKRRDPGSGKKDDGSGWIERLRALKLVQVSLFQKPLVKVKLGDLIAATNNFDPEKIILSTRTGTSYKAILHDGSALSIKRLHNCKLNEKQFRSEMNMLKQLRHPNLVPLLGFCIVEEEKLLVYKHMPNGSLYSKLYENGYTTNSLNGSLDWVTRLKVGIGSARGLAWLHHGCQPPFLHQNISSNVILLNDDFDARITDSGMARLMSSANSRDSTFVNGDFGEFGYIAPEYSSTMVASLKGDVYGFGVVLLELVTGQRPLEVTNAEEGFKGSLVDWVNQLSSSGRAKEVIDKSIYGTGHDEEILQFLGVACTCVVSRPKDRPSMYQVYQSLRTIGGSHNFSEQFDEFPLIYGKQEVDNQSNFMNKKLGKRDVTL</sequence>
<reference evidence="14 15" key="1">
    <citation type="submission" date="2017-09" db="EMBL/GenBank/DDBJ databases">
        <title>WGS assembly of Aquilegia coerulea Goldsmith.</title>
        <authorList>
            <person name="Hodges S."/>
            <person name="Kramer E."/>
            <person name="Nordborg M."/>
            <person name="Tomkins J."/>
            <person name="Borevitz J."/>
            <person name="Derieg N."/>
            <person name="Yan J."/>
            <person name="Mihaltcheva S."/>
            <person name="Hayes R.D."/>
            <person name="Rokhsar D."/>
        </authorList>
    </citation>
    <scope>NUCLEOTIDE SEQUENCE [LARGE SCALE GENOMIC DNA]</scope>
    <source>
        <strain evidence="15">cv. Goldsmith</strain>
    </source>
</reference>
<dbReference type="Pfam" id="PF08263">
    <property type="entry name" value="LRRNT_2"/>
    <property type="match status" value="1"/>
</dbReference>
<evidence type="ECO:0000256" key="11">
    <source>
        <dbReference type="ARBA" id="ARBA00023180"/>
    </source>
</evidence>
<protein>
    <recommendedName>
        <fullName evidence="13">Protein kinase domain-containing protein</fullName>
    </recommendedName>
</protein>
<dbReference type="SUPFAM" id="SSF56112">
    <property type="entry name" value="Protein kinase-like (PK-like)"/>
    <property type="match status" value="1"/>
</dbReference>
<dbReference type="GO" id="GO:0005524">
    <property type="term" value="F:ATP binding"/>
    <property type="evidence" value="ECO:0007669"/>
    <property type="project" value="UniProtKB-KW"/>
</dbReference>
<evidence type="ECO:0000256" key="9">
    <source>
        <dbReference type="ARBA" id="ARBA00022989"/>
    </source>
</evidence>
<dbReference type="FunFam" id="3.30.200.20:FF:000428">
    <property type="entry name" value="Inactive LRR receptor-like serine/threonine-protein kinase BIR2"/>
    <property type="match status" value="1"/>
</dbReference>
<gene>
    <name evidence="14" type="ORF">AQUCO_02500166v1</name>
</gene>
<dbReference type="Pfam" id="PF00560">
    <property type="entry name" value="LRR_1"/>
    <property type="match status" value="1"/>
</dbReference>
<evidence type="ECO:0000256" key="8">
    <source>
        <dbReference type="ARBA" id="ARBA00022840"/>
    </source>
</evidence>
<dbReference type="STRING" id="218851.A0A2G5D9X0"/>
<dbReference type="SUPFAM" id="SSF52058">
    <property type="entry name" value="L domain-like"/>
    <property type="match status" value="1"/>
</dbReference>
<dbReference type="Proteomes" id="UP000230069">
    <property type="component" value="Unassembled WGS sequence"/>
</dbReference>
<keyword evidence="15" id="KW-1185">Reference proteome</keyword>
<evidence type="ECO:0000256" key="3">
    <source>
        <dbReference type="ARBA" id="ARBA00022614"/>
    </source>
</evidence>
<keyword evidence="8" id="KW-0067">ATP-binding</keyword>
<keyword evidence="9 12" id="KW-1133">Transmembrane helix</keyword>
<dbReference type="InterPro" id="IPR000719">
    <property type="entry name" value="Prot_kinase_dom"/>
</dbReference>
<evidence type="ECO:0000313" key="15">
    <source>
        <dbReference type="Proteomes" id="UP000230069"/>
    </source>
</evidence>
<dbReference type="AlphaFoldDB" id="A0A2G5D9X0"/>
<dbReference type="FunFam" id="3.80.10.10:FF:000415">
    <property type="entry name" value="Inactive LRR receptor-like serine/threonine-protein kinase BIR2"/>
    <property type="match status" value="1"/>
</dbReference>
<keyword evidence="3" id="KW-0433">Leucine-rich repeat</keyword>
<keyword evidence="10 12" id="KW-0472">Membrane</keyword>
<dbReference type="InterPro" id="IPR046959">
    <property type="entry name" value="PRK1-6/SRF4-like"/>
</dbReference>
<dbReference type="InterPro" id="IPR011009">
    <property type="entry name" value="Kinase-like_dom_sf"/>
</dbReference>
<keyword evidence="6" id="KW-0677">Repeat</keyword>
<dbReference type="OrthoDB" id="598358at2759"/>
<dbReference type="CDD" id="cd14066">
    <property type="entry name" value="STKc_IRAK"/>
    <property type="match status" value="1"/>
</dbReference>
<dbReference type="Gene3D" id="3.80.10.10">
    <property type="entry name" value="Ribonuclease Inhibitor"/>
    <property type="match status" value="1"/>
</dbReference>
<dbReference type="InterPro" id="IPR013210">
    <property type="entry name" value="LRR_N_plant-typ"/>
</dbReference>
<dbReference type="InterPro" id="IPR032675">
    <property type="entry name" value="LRR_dom_sf"/>
</dbReference>
<keyword evidence="11" id="KW-0325">Glycoprotein</keyword>
<dbReference type="GO" id="GO:0016020">
    <property type="term" value="C:membrane"/>
    <property type="evidence" value="ECO:0007669"/>
    <property type="project" value="UniProtKB-SubCell"/>
</dbReference>
<evidence type="ECO:0000256" key="2">
    <source>
        <dbReference type="ARBA" id="ARBA00022553"/>
    </source>
</evidence>
<evidence type="ECO:0000313" key="14">
    <source>
        <dbReference type="EMBL" id="PIA40283.1"/>
    </source>
</evidence>
<dbReference type="Pfam" id="PF07714">
    <property type="entry name" value="PK_Tyr_Ser-Thr"/>
    <property type="match status" value="1"/>
</dbReference>
<keyword evidence="2" id="KW-0597">Phosphoprotein</keyword>
<dbReference type="GO" id="GO:0004672">
    <property type="term" value="F:protein kinase activity"/>
    <property type="evidence" value="ECO:0007669"/>
    <property type="project" value="InterPro"/>
</dbReference>
<evidence type="ECO:0000256" key="10">
    <source>
        <dbReference type="ARBA" id="ARBA00023136"/>
    </source>
</evidence>
<dbReference type="InParanoid" id="A0A2G5D9X0"/>
<dbReference type="Gene3D" id="3.30.200.20">
    <property type="entry name" value="Phosphorylase Kinase, domain 1"/>
    <property type="match status" value="1"/>
</dbReference>
<dbReference type="FunFam" id="1.10.510.10:FF:000609">
    <property type="entry name" value="Inactive LRR receptor-like serine/threonine-protein kinase BIR2"/>
    <property type="match status" value="1"/>
</dbReference>
<dbReference type="PANTHER" id="PTHR48007:SF86">
    <property type="entry name" value="(WILD MALAYSIAN BANANA) HYPOTHETICAL PROTEIN"/>
    <property type="match status" value="1"/>
</dbReference>
<dbReference type="InterPro" id="IPR001611">
    <property type="entry name" value="Leu-rich_rpt"/>
</dbReference>
<proteinExistence type="predicted"/>
<evidence type="ECO:0000256" key="6">
    <source>
        <dbReference type="ARBA" id="ARBA00022737"/>
    </source>
</evidence>
<organism evidence="14 15">
    <name type="scientific">Aquilegia coerulea</name>
    <name type="common">Rocky mountain columbine</name>
    <dbReference type="NCBI Taxonomy" id="218851"/>
    <lineage>
        <taxon>Eukaryota</taxon>
        <taxon>Viridiplantae</taxon>
        <taxon>Streptophyta</taxon>
        <taxon>Embryophyta</taxon>
        <taxon>Tracheophyta</taxon>
        <taxon>Spermatophyta</taxon>
        <taxon>Magnoliopsida</taxon>
        <taxon>Ranunculales</taxon>
        <taxon>Ranunculaceae</taxon>
        <taxon>Thalictroideae</taxon>
        <taxon>Aquilegia</taxon>
    </lineage>
</organism>
<evidence type="ECO:0000256" key="4">
    <source>
        <dbReference type="ARBA" id="ARBA00022692"/>
    </source>
</evidence>
<accession>A0A2G5D9X0</accession>
<dbReference type="EMBL" id="KZ305042">
    <property type="protein sequence ID" value="PIA40283.1"/>
    <property type="molecule type" value="Genomic_DNA"/>
</dbReference>
<dbReference type="Pfam" id="PF13855">
    <property type="entry name" value="LRR_8"/>
    <property type="match status" value="1"/>
</dbReference>
<name>A0A2G5D9X0_AQUCA</name>
<feature type="transmembrane region" description="Helical" evidence="12">
    <location>
        <begin position="223"/>
        <end position="250"/>
    </location>
</feature>
<evidence type="ECO:0000259" key="13">
    <source>
        <dbReference type="PROSITE" id="PS50011"/>
    </source>
</evidence>
<evidence type="ECO:0000256" key="12">
    <source>
        <dbReference type="SAM" id="Phobius"/>
    </source>
</evidence>
<comment type="subcellular location">
    <subcellularLocation>
        <location evidence="1">Membrane</location>
        <topology evidence="1">Single-pass membrane protein</topology>
    </subcellularLocation>
</comment>
<evidence type="ECO:0000256" key="1">
    <source>
        <dbReference type="ARBA" id="ARBA00004167"/>
    </source>
</evidence>
<evidence type="ECO:0000256" key="5">
    <source>
        <dbReference type="ARBA" id="ARBA00022729"/>
    </source>
</evidence>
<dbReference type="PROSITE" id="PS50011">
    <property type="entry name" value="PROTEIN_KINASE_DOM"/>
    <property type="match status" value="1"/>
</dbReference>
<feature type="transmembrane region" description="Helical" evidence="12">
    <location>
        <begin position="10"/>
        <end position="28"/>
    </location>
</feature>
<keyword evidence="5" id="KW-0732">Signal</keyword>
<keyword evidence="4 12" id="KW-0812">Transmembrane</keyword>
<dbReference type="PANTHER" id="PTHR48007">
    <property type="entry name" value="LEUCINE-RICH REPEAT RECEPTOR-LIKE PROTEIN KINASE PXC1"/>
    <property type="match status" value="1"/>
</dbReference>
<dbReference type="Gene3D" id="1.10.510.10">
    <property type="entry name" value="Transferase(Phosphotransferase) domain 1"/>
    <property type="match status" value="1"/>
</dbReference>
<dbReference type="InterPro" id="IPR001245">
    <property type="entry name" value="Ser-Thr/Tyr_kinase_cat_dom"/>
</dbReference>
<evidence type="ECO:0000256" key="7">
    <source>
        <dbReference type="ARBA" id="ARBA00022741"/>
    </source>
</evidence>
<keyword evidence="7" id="KW-0547">Nucleotide-binding</keyword>
<feature type="domain" description="Protein kinase" evidence="13">
    <location>
        <begin position="307"/>
        <end position="596"/>
    </location>
</feature>